<comment type="similarity">
    <text evidence="1">Belongs to the Rv1128c/1148c/1588c/1702c/1945/3466 family.</text>
</comment>
<dbReference type="Pfam" id="PF01844">
    <property type="entry name" value="HNH"/>
    <property type="match status" value="1"/>
</dbReference>
<feature type="compositionally biased region" description="Polar residues" evidence="2">
    <location>
        <begin position="499"/>
        <end position="509"/>
    </location>
</feature>
<protein>
    <submittedName>
        <fullName evidence="4">HNH endonuclease</fullName>
    </submittedName>
</protein>
<name>A0A1H1BJC0_9MICC</name>
<dbReference type="AlphaFoldDB" id="A0A1H1BJC0"/>
<keyword evidence="4" id="KW-0255">Endonuclease</keyword>
<dbReference type="Proteomes" id="UP000181917">
    <property type="component" value="Unassembled WGS sequence"/>
</dbReference>
<dbReference type="GO" id="GO:0004519">
    <property type="term" value="F:endonuclease activity"/>
    <property type="evidence" value="ECO:0007669"/>
    <property type="project" value="UniProtKB-KW"/>
</dbReference>
<dbReference type="InterPro" id="IPR003615">
    <property type="entry name" value="HNH_nuc"/>
</dbReference>
<feature type="domain" description="HNH nuclease" evidence="3">
    <location>
        <begin position="421"/>
        <end position="473"/>
    </location>
</feature>
<dbReference type="GO" id="GO:0008270">
    <property type="term" value="F:zinc ion binding"/>
    <property type="evidence" value="ECO:0007669"/>
    <property type="project" value="InterPro"/>
</dbReference>
<evidence type="ECO:0000259" key="3">
    <source>
        <dbReference type="SMART" id="SM00507"/>
    </source>
</evidence>
<dbReference type="CDD" id="cd00085">
    <property type="entry name" value="HNHc"/>
    <property type="match status" value="1"/>
</dbReference>
<dbReference type="SMART" id="SM00507">
    <property type="entry name" value="HNHc"/>
    <property type="match status" value="1"/>
</dbReference>
<feature type="region of interest" description="Disordered" evidence="2">
    <location>
        <begin position="491"/>
        <end position="527"/>
    </location>
</feature>
<dbReference type="InterPro" id="IPR003870">
    <property type="entry name" value="DUF222"/>
</dbReference>
<dbReference type="InterPro" id="IPR002711">
    <property type="entry name" value="HNH"/>
</dbReference>
<keyword evidence="5" id="KW-1185">Reference proteome</keyword>
<accession>A0A1H1BJC0</accession>
<dbReference type="GO" id="GO:0003676">
    <property type="term" value="F:nucleic acid binding"/>
    <property type="evidence" value="ECO:0007669"/>
    <property type="project" value="InterPro"/>
</dbReference>
<organism evidence="4 5">
    <name type="scientific">Crystallibacter crystallopoietes</name>
    <dbReference type="NCBI Taxonomy" id="37928"/>
    <lineage>
        <taxon>Bacteria</taxon>
        <taxon>Bacillati</taxon>
        <taxon>Actinomycetota</taxon>
        <taxon>Actinomycetes</taxon>
        <taxon>Micrococcales</taxon>
        <taxon>Micrococcaceae</taxon>
        <taxon>Crystallibacter</taxon>
    </lineage>
</organism>
<keyword evidence="4" id="KW-0378">Hydrolase</keyword>
<feature type="compositionally biased region" description="Pro residues" evidence="2">
    <location>
        <begin position="513"/>
        <end position="527"/>
    </location>
</feature>
<dbReference type="Gene3D" id="1.10.30.50">
    <property type="match status" value="1"/>
</dbReference>
<evidence type="ECO:0000256" key="2">
    <source>
        <dbReference type="SAM" id="MobiDB-lite"/>
    </source>
</evidence>
<sequence length="527" mass="55984">MEDFQFDFIPAPEPDRERGLRALGLAGSSLLEIMLHKLLLDAWAEENLSLGGRHGDRLGEPFDEPFDEAAEEAAQALATAAVLPEVPGLPEGWENLAPAALAGVLERIDPEALDDAGTIDYLQASAKAVAWLQSGRVKALNRFTELRPAEGAETGNAHGFSSCAATEIAAALAQPRGAAQKDLTDAAQLCEHLPGAVEAMAAGNLDLPRATAIARGSADLPANLLPAFEASVLPKAGKVTVESVRARARKARERLHPESLAVRHERANESRNVGLVPQDDGMAEVWLRCSADKALMVFNLVQALAKKLQGPDEARILPQLRADAITDLILNNPGACTGSCTGTGTGTGAGAGVTASVAVTLSLETAARLSEEPGELAGYGPVPPEMARNLAGLAESWLPVLTDEYANAIAAAKDLRHPPEWLKRLVRLRDGHCSGPGCRVEASFCDIDHTIAWEDGGETVLENLKAACKPDHAAKHKGGWKVTQYPDGSTVWKSRTGHEWTSTPENSWSIRPPTEPPPPDLYTPPPF</sequence>
<evidence type="ECO:0000256" key="1">
    <source>
        <dbReference type="ARBA" id="ARBA00023450"/>
    </source>
</evidence>
<proteinExistence type="inferred from homology"/>
<dbReference type="OrthoDB" id="5197219at2"/>
<keyword evidence="4" id="KW-0540">Nuclease</keyword>
<evidence type="ECO:0000313" key="4">
    <source>
        <dbReference type="EMBL" id="SDQ51999.1"/>
    </source>
</evidence>
<reference evidence="4 5" key="1">
    <citation type="submission" date="2016-10" db="EMBL/GenBank/DDBJ databases">
        <authorList>
            <person name="de Groot N.N."/>
        </authorList>
    </citation>
    <scope>NUCLEOTIDE SEQUENCE [LARGE SCALE GENOMIC DNA]</scope>
    <source>
        <strain evidence="4 5">DSM 20117</strain>
    </source>
</reference>
<dbReference type="RefSeq" id="WP_074699830.1">
    <property type="nucleotide sequence ID" value="NZ_CP018863.1"/>
</dbReference>
<dbReference type="KEGG" id="acry:AC20117_10160"/>
<gene>
    <name evidence="4" type="ORF">SAMN04489742_1440</name>
</gene>
<evidence type="ECO:0000313" key="5">
    <source>
        <dbReference type="Proteomes" id="UP000181917"/>
    </source>
</evidence>
<dbReference type="STRING" id="37928.SAMN04489742_1440"/>
<dbReference type="Pfam" id="PF02720">
    <property type="entry name" value="DUF222"/>
    <property type="match status" value="1"/>
</dbReference>
<dbReference type="EMBL" id="FNKH01000002">
    <property type="protein sequence ID" value="SDQ51999.1"/>
    <property type="molecule type" value="Genomic_DNA"/>
</dbReference>